<evidence type="ECO:0000256" key="2">
    <source>
        <dbReference type="ARBA" id="ARBA00022741"/>
    </source>
</evidence>
<dbReference type="Proteomes" id="UP000315636">
    <property type="component" value="Unassembled WGS sequence"/>
</dbReference>
<gene>
    <name evidence="6" type="ORF">SAMN06264849_107159</name>
</gene>
<keyword evidence="3 4" id="KW-0067">ATP-binding</keyword>
<sequence length="456" mass="51656">MKEAVLFMDSGAFRTLTKVAEQAIDRGYRNLLIFRPLQDKEKKILADYREEHGRELFDRVVETDRWDLETLRVHVESFETSWNIKGFATVAGLFNRDGILGAQVARLAEERGLASQSEEGLFRTNNKYLTRDALVHAGVPTVDFGLAVDEESLLAHAHRIGYPVILKPLNGAASQLVLKCQNDRELVEKFRMALRKLPHTTYQDMYACEHTYPDKKGKQIHFSPMNSMLVEGYIDGREASVEVVVADGKAIPLLVHDKVLVTEQERVVYEHLLMVPPVRFTEREIQAMKDYAVSVVQATGVDYSLCHVELRYGKNGPQLLEINPRVGGMMVTQSLKTMINFDPVKAMLDLSLGTFRLEEAPPSISEPHAMFTLYPYDSGRLEKVEGLEELERLPGMISSTLLFPEGSIIQGEDEEVFLIMCWVRGSSQEELWEIYEQAKATVRFQIGETEEAGVNN</sequence>
<dbReference type="GO" id="GO:0016874">
    <property type="term" value="F:ligase activity"/>
    <property type="evidence" value="ECO:0007669"/>
    <property type="project" value="UniProtKB-KW"/>
</dbReference>
<dbReference type="GO" id="GO:0005524">
    <property type="term" value="F:ATP binding"/>
    <property type="evidence" value="ECO:0007669"/>
    <property type="project" value="UniProtKB-UniRule"/>
</dbReference>
<evidence type="ECO:0000256" key="3">
    <source>
        <dbReference type="ARBA" id="ARBA00022840"/>
    </source>
</evidence>
<protein>
    <submittedName>
        <fullName evidence="6">ATP-grasp domain-containing protein</fullName>
    </submittedName>
</protein>
<dbReference type="InterPro" id="IPR011761">
    <property type="entry name" value="ATP-grasp"/>
</dbReference>
<evidence type="ECO:0000256" key="1">
    <source>
        <dbReference type="ARBA" id="ARBA00022598"/>
    </source>
</evidence>
<dbReference type="Pfam" id="PF13535">
    <property type="entry name" value="ATP-grasp_4"/>
    <property type="match status" value="1"/>
</dbReference>
<dbReference type="Gene3D" id="3.30.470.20">
    <property type="entry name" value="ATP-grasp fold, B domain"/>
    <property type="match status" value="1"/>
</dbReference>
<dbReference type="PANTHER" id="PTHR43585:SF2">
    <property type="entry name" value="ATP-GRASP ENZYME FSQD"/>
    <property type="match status" value="1"/>
</dbReference>
<dbReference type="InterPro" id="IPR052032">
    <property type="entry name" value="ATP-dep_AA_Ligase"/>
</dbReference>
<keyword evidence="7" id="KW-1185">Reference proteome</keyword>
<evidence type="ECO:0000313" key="7">
    <source>
        <dbReference type="Proteomes" id="UP000315636"/>
    </source>
</evidence>
<dbReference type="GO" id="GO:0046872">
    <property type="term" value="F:metal ion binding"/>
    <property type="evidence" value="ECO:0007669"/>
    <property type="project" value="InterPro"/>
</dbReference>
<dbReference type="PROSITE" id="PS50975">
    <property type="entry name" value="ATP_GRASP"/>
    <property type="match status" value="1"/>
</dbReference>
<feature type="domain" description="ATP-grasp" evidence="5">
    <location>
        <begin position="131"/>
        <end position="352"/>
    </location>
</feature>
<dbReference type="PANTHER" id="PTHR43585">
    <property type="entry name" value="FUMIPYRROLE BIOSYNTHESIS PROTEIN C"/>
    <property type="match status" value="1"/>
</dbReference>
<organism evidence="6 7">
    <name type="scientific">Melghirimyces algeriensis</name>
    <dbReference type="NCBI Taxonomy" id="910412"/>
    <lineage>
        <taxon>Bacteria</taxon>
        <taxon>Bacillati</taxon>
        <taxon>Bacillota</taxon>
        <taxon>Bacilli</taxon>
        <taxon>Bacillales</taxon>
        <taxon>Thermoactinomycetaceae</taxon>
        <taxon>Melghirimyces</taxon>
    </lineage>
</organism>
<accession>A0A521E2N7</accession>
<dbReference type="RefSeq" id="WP_142505959.1">
    <property type="nucleotide sequence ID" value="NZ_FXTI01000007.1"/>
</dbReference>
<evidence type="ECO:0000256" key="4">
    <source>
        <dbReference type="PROSITE-ProRule" id="PRU00409"/>
    </source>
</evidence>
<dbReference type="OrthoDB" id="9813261at2"/>
<keyword evidence="1" id="KW-0436">Ligase</keyword>
<keyword evidence="2 4" id="KW-0547">Nucleotide-binding</keyword>
<proteinExistence type="predicted"/>
<evidence type="ECO:0000313" key="6">
    <source>
        <dbReference type="EMBL" id="SMO78224.1"/>
    </source>
</evidence>
<name>A0A521E2N7_9BACL</name>
<evidence type="ECO:0000259" key="5">
    <source>
        <dbReference type="PROSITE" id="PS50975"/>
    </source>
</evidence>
<dbReference type="AlphaFoldDB" id="A0A521E2N7"/>
<reference evidence="6 7" key="1">
    <citation type="submission" date="2017-05" db="EMBL/GenBank/DDBJ databases">
        <authorList>
            <person name="Varghese N."/>
            <person name="Submissions S."/>
        </authorList>
    </citation>
    <scope>NUCLEOTIDE SEQUENCE [LARGE SCALE GENOMIC DNA]</scope>
    <source>
        <strain evidence="6 7">DSM 45474</strain>
    </source>
</reference>
<dbReference type="SUPFAM" id="SSF56059">
    <property type="entry name" value="Glutathione synthetase ATP-binding domain-like"/>
    <property type="match status" value="1"/>
</dbReference>
<dbReference type="EMBL" id="FXTI01000007">
    <property type="protein sequence ID" value="SMO78224.1"/>
    <property type="molecule type" value="Genomic_DNA"/>
</dbReference>